<keyword evidence="4" id="KW-0521">NADP</keyword>
<evidence type="ECO:0000256" key="1">
    <source>
        <dbReference type="ARBA" id="ARBA00001917"/>
    </source>
</evidence>
<reference evidence="7" key="1">
    <citation type="submission" date="2020-11" db="EMBL/GenBank/DDBJ databases">
        <authorList>
            <person name="Tran Van P."/>
        </authorList>
    </citation>
    <scope>NUCLEOTIDE SEQUENCE</scope>
</reference>
<keyword evidence="2" id="KW-0285">Flavoprotein</keyword>
<dbReference type="GO" id="GO:0010181">
    <property type="term" value="F:FMN binding"/>
    <property type="evidence" value="ECO:0007669"/>
    <property type="project" value="InterPro"/>
</dbReference>
<dbReference type="PANTHER" id="PTHR43303">
    <property type="entry name" value="NADPH DEHYDROGENASE C23G7.10C-RELATED"/>
    <property type="match status" value="1"/>
</dbReference>
<dbReference type="AlphaFoldDB" id="A0A7R9QX92"/>
<dbReference type="Gene3D" id="3.20.20.70">
    <property type="entry name" value="Aldolase class I"/>
    <property type="match status" value="1"/>
</dbReference>
<dbReference type="GO" id="GO:0003959">
    <property type="term" value="F:NADPH dehydrogenase activity"/>
    <property type="evidence" value="ECO:0007669"/>
    <property type="project" value="InterPro"/>
</dbReference>
<dbReference type="EMBL" id="CAJPVJ010025299">
    <property type="protein sequence ID" value="CAG2178987.1"/>
    <property type="molecule type" value="Genomic_DNA"/>
</dbReference>
<dbReference type="Pfam" id="PF00724">
    <property type="entry name" value="Oxidored_FMN"/>
    <property type="match status" value="1"/>
</dbReference>
<keyword evidence="8" id="KW-1185">Reference proteome</keyword>
<evidence type="ECO:0000256" key="4">
    <source>
        <dbReference type="ARBA" id="ARBA00022857"/>
    </source>
</evidence>
<gene>
    <name evidence="7" type="ORF">ONB1V03_LOCUS18411</name>
</gene>
<evidence type="ECO:0000259" key="6">
    <source>
        <dbReference type="Pfam" id="PF00724"/>
    </source>
</evidence>
<protein>
    <recommendedName>
        <fullName evidence="6">NADH:flavin oxidoreductase/NADH oxidase N-terminal domain-containing protein</fullName>
    </recommendedName>
</protein>
<dbReference type="EMBL" id="OC940124">
    <property type="protein sequence ID" value="CAD7661851.1"/>
    <property type="molecule type" value="Genomic_DNA"/>
</dbReference>
<evidence type="ECO:0000313" key="7">
    <source>
        <dbReference type="EMBL" id="CAD7661851.1"/>
    </source>
</evidence>
<evidence type="ECO:0000313" key="8">
    <source>
        <dbReference type="Proteomes" id="UP000728032"/>
    </source>
</evidence>
<dbReference type="InterPro" id="IPR001155">
    <property type="entry name" value="OxRdtase_FMN_N"/>
</dbReference>
<dbReference type="OrthoDB" id="72788at2759"/>
<dbReference type="PANTHER" id="PTHR43303:SF4">
    <property type="entry name" value="NADPH DEHYDROGENASE C23G7.10C-RELATED"/>
    <property type="match status" value="1"/>
</dbReference>
<evidence type="ECO:0000256" key="5">
    <source>
        <dbReference type="ARBA" id="ARBA00023002"/>
    </source>
</evidence>
<accession>A0A7R9QX92</accession>
<feature type="non-terminal residue" evidence="7">
    <location>
        <position position="1"/>
    </location>
</feature>
<keyword evidence="5" id="KW-0560">Oxidoreductase</keyword>
<dbReference type="InterPro" id="IPR013785">
    <property type="entry name" value="Aldolase_TIM"/>
</dbReference>
<name>A0A7R9QX92_9ACAR</name>
<proteinExistence type="predicted"/>
<dbReference type="Proteomes" id="UP000728032">
    <property type="component" value="Unassembled WGS sequence"/>
</dbReference>
<evidence type="ECO:0000256" key="2">
    <source>
        <dbReference type="ARBA" id="ARBA00022630"/>
    </source>
</evidence>
<comment type="cofactor">
    <cofactor evidence="1">
        <name>FMN</name>
        <dbReference type="ChEBI" id="CHEBI:58210"/>
    </cofactor>
</comment>
<organism evidence="7">
    <name type="scientific">Oppiella nova</name>
    <dbReference type="NCBI Taxonomy" id="334625"/>
    <lineage>
        <taxon>Eukaryota</taxon>
        <taxon>Metazoa</taxon>
        <taxon>Ecdysozoa</taxon>
        <taxon>Arthropoda</taxon>
        <taxon>Chelicerata</taxon>
        <taxon>Arachnida</taxon>
        <taxon>Acari</taxon>
        <taxon>Acariformes</taxon>
        <taxon>Sarcoptiformes</taxon>
        <taxon>Oribatida</taxon>
        <taxon>Brachypylina</taxon>
        <taxon>Oppioidea</taxon>
        <taxon>Oppiidae</taxon>
        <taxon>Oppiella</taxon>
    </lineage>
</organism>
<dbReference type="SUPFAM" id="SSF51395">
    <property type="entry name" value="FMN-linked oxidoreductases"/>
    <property type="match status" value="1"/>
</dbReference>
<dbReference type="GO" id="GO:0050661">
    <property type="term" value="F:NADP binding"/>
    <property type="evidence" value="ECO:0007669"/>
    <property type="project" value="InterPro"/>
</dbReference>
<evidence type="ECO:0000256" key="3">
    <source>
        <dbReference type="ARBA" id="ARBA00022643"/>
    </source>
</evidence>
<feature type="domain" description="NADH:flavin oxidoreductase/NADH oxidase N-terminal" evidence="6">
    <location>
        <begin position="4"/>
        <end position="189"/>
    </location>
</feature>
<sequence length="189" mass="20380">MGQCSAVDGVPQDFHLAHYGSFALGGAGMVMVEATNVEERGRATPGCTGLWNDTQMNAWKRATDLVSKLGSVPAIQLAHGGPKASCVPFWEGYESLADEKGGWPTIGPTAQPFGGPVWKVPKEASIEDIQELTHLWAESAKRAVTAGFRVIELHYAHGYLVSSFLSPATNHRSDSYGGSLENRMRFAME</sequence>
<dbReference type="InterPro" id="IPR044152">
    <property type="entry name" value="YqjM-like"/>
</dbReference>
<keyword evidence="3" id="KW-0288">FMN</keyword>